<dbReference type="PROSITE" id="PS50887">
    <property type="entry name" value="GGDEF"/>
    <property type="match status" value="1"/>
</dbReference>
<feature type="domain" description="GGDEF" evidence="2">
    <location>
        <begin position="384"/>
        <end position="517"/>
    </location>
</feature>
<dbReference type="Gene3D" id="3.30.450.40">
    <property type="match status" value="2"/>
</dbReference>
<comment type="caution">
    <text evidence="3">The sequence shown here is derived from an EMBL/GenBank/DDBJ whole genome shotgun (WGS) entry which is preliminary data.</text>
</comment>
<dbReference type="GO" id="GO:0052621">
    <property type="term" value="F:diguanylate cyclase activity"/>
    <property type="evidence" value="ECO:0007669"/>
    <property type="project" value="TreeGrafter"/>
</dbReference>
<sequence>MADERQPQDQSYQEQVLRYEYVLKALSDIGEELCRVTSFETQLKSLLHLLLGTLGVSKGGIFLYDSMSGELSLRCSWKLSARKASVVLTREEVDALEKLADPITFSAADFPYLKHLIAQFAADDLNSISILKVREKLIGLLVVGQKLKRSPFSEKETSFLTTLSRNISVAINNFLLLSELRETNKRLDEKIQEVSILYQATQMIASELQLKTLLDMAMNATSEISEVTRGSIWLYDEDTERFTLCSHLGDSANLPEHLPLADSPLCHHLLQHKVPLIRTANGLNDLHLNELDSRIFGNTFIIVPIIHQGEFLGLMHLSEKISQGDFTERDQRLIKVFAVQLGAAVKNAKLYEQAITDGMTHLYLHRYFKQRLADEFKRAVRFKRNLALIMIDIDHFKKLNDTYGHQTGDEVLKRVASIMRKAVRTHDLPVRYGGEEFALVLPETDMAGALAVAERVRKSIEHEVIEHNGKTIRITASFGVSVHPDSATEAEALIKAADEALYRSKENGRNRVTAAQAIHPPLDPTTSSS</sequence>
<dbReference type="CDD" id="cd01949">
    <property type="entry name" value="GGDEF"/>
    <property type="match status" value="1"/>
</dbReference>
<dbReference type="SMART" id="SM00267">
    <property type="entry name" value="GGDEF"/>
    <property type="match status" value="1"/>
</dbReference>
<dbReference type="AlphaFoldDB" id="A0A367ZVN6"/>
<dbReference type="InterPro" id="IPR029016">
    <property type="entry name" value="GAF-like_dom_sf"/>
</dbReference>
<dbReference type="GO" id="GO:0043709">
    <property type="term" value="P:cell adhesion involved in single-species biofilm formation"/>
    <property type="evidence" value="ECO:0007669"/>
    <property type="project" value="TreeGrafter"/>
</dbReference>
<dbReference type="FunFam" id="3.30.70.270:FF:000001">
    <property type="entry name" value="Diguanylate cyclase domain protein"/>
    <property type="match status" value="1"/>
</dbReference>
<name>A0A367ZVN6_9BACT</name>
<evidence type="ECO:0000313" key="4">
    <source>
        <dbReference type="Proteomes" id="UP000252355"/>
    </source>
</evidence>
<proteinExistence type="predicted"/>
<dbReference type="Pfam" id="PF00990">
    <property type="entry name" value="GGDEF"/>
    <property type="match status" value="1"/>
</dbReference>
<dbReference type="Pfam" id="PF01590">
    <property type="entry name" value="GAF"/>
    <property type="match status" value="1"/>
</dbReference>
<protein>
    <submittedName>
        <fullName evidence="3">Diguanylate cyclase/phosphodiesterase (GGDEF &amp; EAL domains) with PAS/PAC sensor(S)</fullName>
    </submittedName>
</protein>
<feature type="region of interest" description="Disordered" evidence="1">
    <location>
        <begin position="507"/>
        <end position="529"/>
    </location>
</feature>
<dbReference type="InterPro" id="IPR029787">
    <property type="entry name" value="Nucleotide_cyclase"/>
</dbReference>
<dbReference type="PANTHER" id="PTHR45138:SF9">
    <property type="entry name" value="DIGUANYLATE CYCLASE DGCM-RELATED"/>
    <property type="match status" value="1"/>
</dbReference>
<dbReference type="PANTHER" id="PTHR45138">
    <property type="entry name" value="REGULATORY COMPONENTS OF SENSORY TRANSDUCTION SYSTEM"/>
    <property type="match status" value="1"/>
</dbReference>
<gene>
    <name evidence="3" type="ORF">OZSIB_0913</name>
</gene>
<accession>A0A367ZVN6</accession>
<dbReference type="SUPFAM" id="SSF55781">
    <property type="entry name" value="GAF domain-like"/>
    <property type="match status" value="2"/>
</dbReference>
<dbReference type="InterPro" id="IPR050469">
    <property type="entry name" value="Diguanylate_Cyclase"/>
</dbReference>
<evidence type="ECO:0000256" key="1">
    <source>
        <dbReference type="SAM" id="MobiDB-lite"/>
    </source>
</evidence>
<reference evidence="3 4" key="1">
    <citation type="submission" date="2018-05" db="EMBL/GenBank/DDBJ databases">
        <title>A metagenomic window into the 2 km-deep terrestrial subsurface aquifer revealed taxonomically and functionally diverse microbial community comprising novel uncultured bacterial lineages.</title>
        <authorList>
            <person name="Kadnikov V.V."/>
            <person name="Mardanov A.V."/>
            <person name="Beletsky A.V."/>
            <person name="Banks D."/>
            <person name="Pimenov N.V."/>
            <person name="Frank Y.A."/>
            <person name="Karnachuk O.V."/>
            <person name="Ravin N.V."/>
        </authorList>
    </citation>
    <scope>NUCLEOTIDE SEQUENCE [LARGE SCALE GENOMIC DNA]</scope>
    <source>
        <strain evidence="3">BY5</strain>
    </source>
</reference>
<dbReference type="EMBL" id="QOQW01000001">
    <property type="protein sequence ID" value="RCK81779.1"/>
    <property type="molecule type" value="Genomic_DNA"/>
</dbReference>
<dbReference type="GO" id="GO:0005886">
    <property type="term" value="C:plasma membrane"/>
    <property type="evidence" value="ECO:0007669"/>
    <property type="project" value="TreeGrafter"/>
</dbReference>
<evidence type="ECO:0000259" key="2">
    <source>
        <dbReference type="PROSITE" id="PS50887"/>
    </source>
</evidence>
<dbReference type="NCBIfam" id="TIGR00254">
    <property type="entry name" value="GGDEF"/>
    <property type="match status" value="1"/>
</dbReference>
<organism evidence="3 4">
    <name type="scientific">Candidatus Ozemobacter sibiricus</name>
    <dbReference type="NCBI Taxonomy" id="2268124"/>
    <lineage>
        <taxon>Bacteria</taxon>
        <taxon>Candidatus Ozemobacteria</taxon>
        <taxon>Candidatus Ozemobacterales</taxon>
        <taxon>Candidatus Ozemobacteraceae</taxon>
        <taxon>Candidatus Ozemobacter</taxon>
    </lineage>
</organism>
<dbReference type="Pfam" id="PF13492">
    <property type="entry name" value="GAF_3"/>
    <property type="match status" value="1"/>
</dbReference>
<dbReference type="Proteomes" id="UP000252355">
    <property type="component" value="Unassembled WGS sequence"/>
</dbReference>
<dbReference type="InterPro" id="IPR000160">
    <property type="entry name" value="GGDEF_dom"/>
</dbReference>
<dbReference type="SMART" id="SM00065">
    <property type="entry name" value="GAF"/>
    <property type="match status" value="2"/>
</dbReference>
<dbReference type="InterPro" id="IPR043128">
    <property type="entry name" value="Rev_trsase/Diguanyl_cyclase"/>
</dbReference>
<dbReference type="GO" id="GO:1902201">
    <property type="term" value="P:negative regulation of bacterial-type flagellum-dependent cell motility"/>
    <property type="evidence" value="ECO:0007669"/>
    <property type="project" value="TreeGrafter"/>
</dbReference>
<evidence type="ECO:0000313" key="3">
    <source>
        <dbReference type="EMBL" id="RCK81779.1"/>
    </source>
</evidence>
<dbReference type="InterPro" id="IPR003018">
    <property type="entry name" value="GAF"/>
</dbReference>
<dbReference type="Gene3D" id="3.30.70.270">
    <property type="match status" value="1"/>
</dbReference>
<dbReference type="SUPFAM" id="SSF55073">
    <property type="entry name" value="Nucleotide cyclase"/>
    <property type="match status" value="1"/>
</dbReference>